<feature type="compositionally biased region" description="Basic and acidic residues" evidence="1">
    <location>
        <begin position="111"/>
        <end position="121"/>
    </location>
</feature>
<dbReference type="InterPro" id="IPR036388">
    <property type="entry name" value="WH-like_DNA-bd_sf"/>
</dbReference>
<gene>
    <name evidence="3" type="ORF">C7959_13032</name>
</gene>
<protein>
    <submittedName>
        <fullName evidence="3">Phage replication protein O</fullName>
    </submittedName>
</protein>
<evidence type="ECO:0000313" key="3">
    <source>
        <dbReference type="EMBL" id="TDX48305.1"/>
    </source>
</evidence>
<evidence type="ECO:0000259" key="2">
    <source>
        <dbReference type="Pfam" id="PF04492"/>
    </source>
</evidence>
<reference evidence="3 4" key="1">
    <citation type="submission" date="2019-03" db="EMBL/GenBank/DDBJ databases">
        <title>Subsurface microbial communities from deep shales in Ohio and West Virginia, USA.</title>
        <authorList>
            <person name="Wrighton K."/>
        </authorList>
    </citation>
    <scope>NUCLEOTIDE SEQUENCE [LARGE SCALE GENOMIC DNA]</scope>
    <source>
        <strain evidence="3 4">MSL 6dP</strain>
    </source>
</reference>
<feature type="compositionally biased region" description="Polar residues" evidence="1">
    <location>
        <begin position="131"/>
        <end position="144"/>
    </location>
</feature>
<proteinExistence type="predicted"/>
<dbReference type="Proteomes" id="UP000295832">
    <property type="component" value="Unassembled WGS sequence"/>
</dbReference>
<dbReference type="GO" id="GO:0006260">
    <property type="term" value="P:DNA replication"/>
    <property type="evidence" value="ECO:0007669"/>
    <property type="project" value="InterPro"/>
</dbReference>
<dbReference type="Pfam" id="PF04492">
    <property type="entry name" value="Phage_rep_O"/>
    <property type="match status" value="1"/>
</dbReference>
<dbReference type="InterPro" id="IPR006497">
    <property type="entry name" value="Phage_lambda_VrpO_N"/>
</dbReference>
<organism evidence="3 4">
    <name type="scientific">Orenia marismortui</name>
    <dbReference type="NCBI Taxonomy" id="46469"/>
    <lineage>
        <taxon>Bacteria</taxon>
        <taxon>Bacillati</taxon>
        <taxon>Bacillota</taxon>
        <taxon>Clostridia</taxon>
        <taxon>Halanaerobiales</taxon>
        <taxon>Halobacteroidaceae</taxon>
        <taxon>Orenia</taxon>
    </lineage>
</organism>
<evidence type="ECO:0000313" key="4">
    <source>
        <dbReference type="Proteomes" id="UP000295832"/>
    </source>
</evidence>
<accession>A0A4V3GXK5</accession>
<comment type="caution">
    <text evidence="3">The sequence shown here is derived from an EMBL/GenBank/DDBJ whole genome shotgun (WGS) entry which is preliminary data.</text>
</comment>
<feature type="domain" description="Bacteriophage lambda Replication protein O N-terminal" evidence="2">
    <location>
        <begin position="12"/>
        <end position="84"/>
    </location>
</feature>
<dbReference type="EMBL" id="SOEG01000030">
    <property type="protein sequence ID" value="TDX48305.1"/>
    <property type="molecule type" value="Genomic_DNA"/>
</dbReference>
<feature type="region of interest" description="Disordered" evidence="1">
    <location>
        <begin position="243"/>
        <end position="266"/>
    </location>
</feature>
<feature type="region of interest" description="Disordered" evidence="1">
    <location>
        <begin position="111"/>
        <end position="156"/>
    </location>
</feature>
<dbReference type="Gene3D" id="1.10.10.10">
    <property type="entry name" value="Winged helix-like DNA-binding domain superfamily/Winged helix DNA-binding domain"/>
    <property type="match status" value="1"/>
</dbReference>
<keyword evidence="4" id="KW-1185">Reference proteome</keyword>
<sequence>MSDKFDGFEQPNYTQVPNKFFDEIMSQIKYKSELIVTLAIIRKTFGWHKGADRISQSQLTELTGMNRKSVKRGLEYGVERGTIVKLDDYSLSGEAAKYALNFKNFNINKDDLNRGHDDPSHDNPSYDDSRTGVTTTPEQGSPQPLQKKGLNKNKKSSNRDDYYWELFEALKEPYKDMLSVTLINTGHLDIIIQLMRANDLELDLVLHGMQKTKRAKKPTIFYLEDKLNRWIEAEITSLSQLEANSNKNKDKSDSKPNNYEINRKSDHKNVDIQELINQTYGADA</sequence>
<name>A0A4V3GXK5_9FIRM</name>
<dbReference type="AlphaFoldDB" id="A0A4V3GXK5"/>
<evidence type="ECO:0000256" key="1">
    <source>
        <dbReference type="SAM" id="MobiDB-lite"/>
    </source>
</evidence>
<dbReference type="RefSeq" id="WP_134118226.1">
    <property type="nucleotide sequence ID" value="NZ_SOEG01000030.1"/>
</dbReference>